<evidence type="ECO:0000256" key="1">
    <source>
        <dbReference type="ARBA" id="ARBA00022737"/>
    </source>
</evidence>
<gene>
    <name evidence="4" type="ORF">SISSUDRAFT_1061263</name>
</gene>
<keyword evidence="1" id="KW-0677">Repeat</keyword>
<accession>A0A166E908</accession>
<dbReference type="Pfam" id="PF24883">
    <property type="entry name" value="NPHP3_N"/>
    <property type="match status" value="1"/>
</dbReference>
<evidence type="ECO:0000256" key="2">
    <source>
        <dbReference type="SAM" id="MobiDB-lite"/>
    </source>
</evidence>
<dbReference type="EMBL" id="KV428048">
    <property type="protein sequence ID" value="KZT39329.1"/>
    <property type="molecule type" value="Genomic_DNA"/>
</dbReference>
<feature type="domain" description="Nephrocystin 3-like N-terminal" evidence="3">
    <location>
        <begin position="325"/>
        <end position="477"/>
    </location>
</feature>
<organism evidence="4 5">
    <name type="scientific">Sistotremastrum suecicum HHB10207 ss-3</name>
    <dbReference type="NCBI Taxonomy" id="1314776"/>
    <lineage>
        <taxon>Eukaryota</taxon>
        <taxon>Fungi</taxon>
        <taxon>Dikarya</taxon>
        <taxon>Basidiomycota</taxon>
        <taxon>Agaricomycotina</taxon>
        <taxon>Agaricomycetes</taxon>
        <taxon>Sistotremastrales</taxon>
        <taxon>Sistotremastraceae</taxon>
        <taxon>Sistotremastrum</taxon>
    </lineage>
</organism>
<dbReference type="InterPro" id="IPR027417">
    <property type="entry name" value="P-loop_NTPase"/>
</dbReference>
<feature type="compositionally biased region" description="Acidic residues" evidence="2">
    <location>
        <begin position="291"/>
        <end position="306"/>
    </location>
</feature>
<proteinExistence type="predicted"/>
<dbReference type="SUPFAM" id="SSF52540">
    <property type="entry name" value="P-loop containing nucleoside triphosphate hydrolases"/>
    <property type="match status" value="1"/>
</dbReference>
<dbReference type="PANTHER" id="PTHR10039">
    <property type="entry name" value="AMELOGENIN"/>
    <property type="match status" value="1"/>
</dbReference>
<keyword evidence="5" id="KW-1185">Reference proteome</keyword>
<dbReference type="Proteomes" id="UP000076798">
    <property type="component" value="Unassembled WGS sequence"/>
</dbReference>
<dbReference type="PANTHER" id="PTHR10039:SF14">
    <property type="entry name" value="NACHT DOMAIN-CONTAINING PROTEIN"/>
    <property type="match status" value="1"/>
</dbReference>
<protein>
    <recommendedName>
        <fullName evidence="3">Nephrocystin 3-like N-terminal domain-containing protein</fullName>
    </recommendedName>
</protein>
<dbReference type="Gene3D" id="3.40.50.300">
    <property type="entry name" value="P-loop containing nucleotide triphosphate hydrolases"/>
    <property type="match status" value="1"/>
</dbReference>
<dbReference type="STRING" id="1314776.A0A166E908"/>
<evidence type="ECO:0000313" key="4">
    <source>
        <dbReference type="EMBL" id="KZT39329.1"/>
    </source>
</evidence>
<dbReference type="OrthoDB" id="538223at2759"/>
<dbReference type="AlphaFoldDB" id="A0A166E908"/>
<reference evidence="4 5" key="1">
    <citation type="journal article" date="2016" name="Mol. Biol. Evol.">
        <title>Comparative Genomics of Early-Diverging Mushroom-Forming Fungi Provides Insights into the Origins of Lignocellulose Decay Capabilities.</title>
        <authorList>
            <person name="Nagy L.G."/>
            <person name="Riley R."/>
            <person name="Tritt A."/>
            <person name="Adam C."/>
            <person name="Daum C."/>
            <person name="Floudas D."/>
            <person name="Sun H."/>
            <person name="Yadav J.S."/>
            <person name="Pangilinan J."/>
            <person name="Larsson K.H."/>
            <person name="Matsuura K."/>
            <person name="Barry K."/>
            <person name="Labutti K."/>
            <person name="Kuo R."/>
            <person name="Ohm R.A."/>
            <person name="Bhattacharya S.S."/>
            <person name="Shirouzu T."/>
            <person name="Yoshinaga Y."/>
            <person name="Martin F.M."/>
            <person name="Grigoriev I.V."/>
            <person name="Hibbett D.S."/>
        </authorList>
    </citation>
    <scope>NUCLEOTIDE SEQUENCE [LARGE SCALE GENOMIC DNA]</scope>
    <source>
        <strain evidence="4 5">HHB10207 ss-3</strain>
    </source>
</reference>
<feature type="region of interest" description="Disordered" evidence="2">
    <location>
        <begin position="276"/>
        <end position="321"/>
    </location>
</feature>
<dbReference type="InterPro" id="IPR056884">
    <property type="entry name" value="NPHP3-like_N"/>
</dbReference>
<sequence length="825" mass="93650">MSTGTVKRGLTMAAGKRYGDGSFELRFKVDMMGQESNLGRRRLESVVPVTLAPDVDLLGNSVLHAEAFLVLVGEITEIQPYVRPAWSALATGFKLLQEKMQLVHALDDDMVELLQAIIDTSSLVTESLSQQLQIESLLESHKKIIEKIVHQITQCGYFMQQYAHPENQDFVSRAVKTIPSTRQMSQKFVLNLEKFRRAFKDRDTLEIEIVWNFELWQHQYLGAFFDQPLPISQSESPLVGAPNDIPFVKGASFVPDRGCLPSTRIQIIEELSQWAAGSPRHKDKGNHESQDESDPEDIELNSEEDGTVNNHRIDGSGLRQDSASTGASLIWLTGFPGAGKSAIAHTIAQRFHSLGRLGSSFFFDKSDANRRSALAVFPQISRNLAHINPEWKAELDRMADNPKKLGHELHHTNLVQQLFEEFVLSPSQRVEFFGPMFIVIDALDECQDDAARVGLLTSLSKRLHELPSNFRILVTSRWERAIEDALIGTRNVTHRSLDAAAQADLEIYYRTMFRRHLPEFDERWPNGIWMKDLIKRSEGIFRWASMACKFVLEPGEVATNRLHDLLATTDHKFEVIDNQSLDALYTGLLQRFFPFIGEDDDQTAHYRAVLGRCLCTHGTSTLSLIIELRGSDEGPRVAESILGRMGSLLKGAGSNYHSPVQTIHSSFREFLLDKQRSHVYHVDPLVHEKALAKACLSVMDVELRFDIWQMKASYTGSYATAMKPPDVEDATIWLKAHVSDQLLYASQFWSNHLIATEFDPELADLLRIFCRTKFTYWLELLALHNLIHEADSHINRMVEWAMNHDEKLVNFGKDAEKFMTNYCAQ</sequence>
<evidence type="ECO:0000313" key="5">
    <source>
        <dbReference type="Proteomes" id="UP000076798"/>
    </source>
</evidence>
<name>A0A166E908_9AGAM</name>
<evidence type="ECO:0000259" key="3">
    <source>
        <dbReference type="Pfam" id="PF24883"/>
    </source>
</evidence>